<accession>A0ABX9HTX5</accession>
<evidence type="ECO:0008006" key="3">
    <source>
        <dbReference type="Google" id="ProtNLM"/>
    </source>
</evidence>
<gene>
    <name evidence="1" type="ORF">DPV84_07460</name>
</gene>
<sequence>MSQWSVGFAALNMNGCKEGDYITLGQAMDDVRVYVMYYNFVRPHRYNQGFPPVLTKTTYRGLLN</sequence>
<protein>
    <recommendedName>
        <fullName evidence="3">Integrase catalytic domain-containing protein</fullName>
    </recommendedName>
</protein>
<dbReference type="Proteomes" id="UP000253950">
    <property type="component" value="Unassembled WGS sequence"/>
</dbReference>
<reference evidence="1 2" key="1">
    <citation type="submission" date="2018-05" db="EMBL/GenBank/DDBJ databases">
        <title>Draft Genome Sequences for a Diverse set of 7 Haemophilus Species.</title>
        <authorList>
            <person name="Nichols M."/>
            <person name="Topaz N."/>
            <person name="Wang X."/>
            <person name="Wang X."/>
            <person name="Boxrud D."/>
        </authorList>
    </citation>
    <scope>NUCLEOTIDE SEQUENCE [LARGE SCALE GENOMIC DNA]</scope>
    <source>
        <strain evidence="1 2">C2015005473</strain>
    </source>
</reference>
<comment type="caution">
    <text evidence="1">The sequence shown here is derived from an EMBL/GenBank/DDBJ whole genome shotgun (WGS) entry which is preliminary data.</text>
</comment>
<dbReference type="RefSeq" id="WP_111389919.1">
    <property type="nucleotide sequence ID" value="NZ_QEQG01000007.1"/>
</dbReference>
<keyword evidence="2" id="KW-1185">Reference proteome</keyword>
<dbReference type="EMBL" id="QEQG01000007">
    <property type="protein sequence ID" value="RDF10711.1"/>
    <property type="molecule type" value="Genomic_DNA"/>
</dbReference>
<organism evidence="1 2">
    <name type="scientific">Haemophilus sputorum</name>
    <dbReference type="NCBI Taxonomy" id="1078480"/>
    <lineage>
        <taxon>Bacteria</taxon>
        <taxon>Pseudomonadati</taxon>
        <taxon>Pseudomonadota</taxon>
        <taxon>Gammaproteobacteria</taxon>
        <taxon>Pasteurellales</taxon>
        <taxon>Pasteurellaceae</taxon>
        <taxon>Haemophilus</taxon>
    </lineage>
</organism>
<evidence type="ECO:0000313" key="1">
    <source>
        <dbReference type="EMBL" id="RDF10711.1"/>
    </source>
</evidence>
<name>A0ABX9HTX5_9PAST</name>
<evidence type="ECO:0000313" key="2">
    <source>
        <dbReference type="Proteomes" id="UP000253950"/>
    </source>
</evidence>
<proteinExistence type="predicted"/>